<feature type="compositionally biased region" description="Basic and acidic residues" evidence="1">
    <location>
        <begin position="22"/>
        <end position="35"/>
    </location>
</feature>
<accession>A0ABY8X2H1</accession>
<organism evidence="2 3">
    <name type="scientific">Paenibacillus polygoni</name>
    <dbReference type="NCBI Taxonomy" id="3050112"/>
    <lineage>
        <taxon>Bacteria</taxon>
        <taxon>Bacillati</taxon>
        <taxon>Bacillota</taxon>
        <taxon>Bacilli</taxon>
        <taxon>Bacillales</taxon>
        <taxon>Paenibacillaceae</taxon>
        <taxon>Paenibacillus</taxon>
    </lineage>
</organism>
<feature type="compositionally biased region" description="Basic and acidic residues" evidence="1">
    <location>
        <begin position="1"/>
        <end position="12"/>
    </location>
</feature>
<evidence type="ECO:0000256" key="1">
    <source>
        <dbReference type="SAM" id="MobiDB-lite"/>
    </source>
</evidence>
<evidence type="ECO:0000313" key="2">
    <source>
        <dbReference type="EMBL" id="WIV19712.1"/>
    </source>
</evidence>
<name>A0ABY8X2H1_9BACL</name>
<feature type="region of interest" description="Disordered" evidence="1">
    <location>
        <begin position="1"/>
        <end position="35"/>
    </location>
</feature>
<evidence type="ECO:0000313" key="3">
    <source>
        <dbReference type="Proteomes" id="UP001236415"/>
    </source>
</evidence>
<gene>
    <name evidence="2" type="ORF">QPK24_02915</name>
</gene>
<evidence type="ECO:0008006" key="4">
    <source>
        <dbReference type="Google" id="ProtNLM"/>
    </source>
</evidence>
<feature type="region of interest" description="Disordered" evidence="1">
    <location>
        <begin position="69"/>
        <end position="95"/>
    </location>
</feature>
<proteinExistence type="predicted"/>
<dbReference type="RefSeq" id="WP_285746019.1">
    <property type="nucleotide sequence ID" value="NZ_CP127162.1"/>
</dbReference>
<sequence length="95" mass="11249">MPDSHELEKKLSDMLTDGDPDYGDREKREREQVSPKYEIRIQTELDPIVEETLKYRSMAKEVDDRYDAYMEKAKHSSDNKPNEPLVEKTDSEKEK</sequence>
<protein>
    <recommendedName>
        <fullName evidence="4">YfhD-like protein</fullName>
    </recommendedName>
</protein>
<keyword evidence="3" id="KW-1185">Reference proteome</keyword>
<dbReference type="EMBL" id="CP127162">
    <property type="protein sequence ID" value="WIV19712.1"/>
    <property type="molecule type" value="Genomic_DNA"/>
</dbReference>
<reference evidence="2 3" key="1">
    <citation type="submission" date="2023-06" db="EMBL/GenBank/DDBJ databases">
        <title>Paenibacillus polygonum sp. nov., an endophytic bacterium, isolated from Polygonum lapathifolium L. in Nanji Wetland National Nature Reserve, South of Poyang Lake, Jiangxi Province, China.</title>
        <authorList>
            <person name="Yu Z."/>
        </authorList>
    </citation>
    <scope>NUCLEOTIDE SEQUENCE [LARGE SCALE GENOMIC DNA]</scope>
    <source>
        <strain evidence="2 3">C31</strain>
    </source>
</reference>
<dbReference type="Proteomes" id="UP001236415">
    <property type="component" value="Chromosome"/>
</dbReference>